<proteinExistence type="predicted"/>
<dbReference type="InterPro" id="IPR050951">
    <property type="entry name" value="Retrovirus_Pol_polyprotein"/>
</dbReference>
<dbReference type="FunFam" id="1.10.340.70:FF:000004">
    <property type="entry name" value="Retrovirus-related Pol polyprotein from transposon 297-like Protein"/>
    <property type="match status" value="1"/>
</dbReference>
<keyword evidence="4" id="KW-0540">Nuclease</keyword>
<keyword evidence="3" id="KW-0548">Nucleotidyltransferase</keyword>
<dbReference type="SUPFAM" id="SSF56672">
    <property type="entry name" value="DNA/RNA polymerases"/>
    <property type="match status" value="1"/>
</dbReference>
<evidence type="ECO:0000313" key="7">
    <source>
        <dbReference type="EMBL" id="TRY77484.1"/>
    </source>
</evidence>
<reference evidence="7 8" key="1">
    <citation type="journal article" date="2018" name="Nat. Ecol. Evol.">
        <title>Genomic signatures of mitonuclear coevolution across populations of Tigriopus californicus.</title>
        <authorList>
            <person name="Barreto F.S."/>
            <person name="Watson E.T."/>
            <person name="Lima T.G."/>
            <person name="Willett C.S."/>
            <person name="Edmands S."/>
            <person name="Li W."/>
            <person name="Burton R.S."/>
        </authorList>
    </citation>
    <scope>NUCLEOTIDE SEQUENCE [LARGE SCALE GENOMIC DNA]</scope>
    <source>
        <strain evidence="7 8">San Diego</strain>
    </source>
</reference>
<name>A0A553PIH5_TIGCA</name>
<dbReference type="PANTHER" id="PTHR37984:SF5">
    <property type="entry name" value="PROTEIN NYNRIN-LIKE"/>
    <property type="match status" value="1"/>
</dbReference>
<dbReference type="InterPro" id="IPR043502">
    <property type="entry name" value="DNA/RNA_pol_sf"/>
</dbReference>
<dbReference type="PANTHER" id="PTHR37984">
    <property type="entry name" value="PROTEIN CBG26694"/>
    <property type="match status" value="1"/>
</dbReference>
<sequence>RHPYGTCPGSKNTCHGCGRSGHFRLTCTNKQQNTGSKLCDQVVVKTNTVRVCMTQNDVGRSTPLAKVLFHLHGGSKVEMAVLPDTGATDSIVSDILMRRNGIVIDKTRTCRIIAANGSQMRYTGAVEFGAEWAGFVADVTAYVSPDTRDFILSWHDMITLGMIPETFTFDTLNQDPDLSSIEKWKNAIIFEYVDVFDSPSSFKPMSGPGRRKTHPFYNHKTCFHAYRDEAKKELDYMDALCVVVDADEPSEWVSPFLALPKPNGQGVRLVVEFRGIQNIKKVVDDILCYSETFQELVNIVLKVIERCRKHHPAHQYCKEWDRLSVEATGLLLLDSSRILIPSMAQRIMLDCQHLAHQRITRTKAQARRTVYWHCLMNEIVQMVNSCEKCQMYLSSQAKEPLVTTGQTNFPFQSSSTDLFEFGGAQFLVHVDSKKHHAANALSCFPLLDIQEEDQDGPVLSGFDSIHLATASVSEIAKGDVSYQAIISTFISGQSPKSLPWSHLSKLHLKQLKALSLDYDTDLLILQGHRIVVTTVARPTILQDLHIAHQGIRRTRALARSLYFWPGMNNEIKQIISSCATCQEHRPSQPA</sequence>
<keyword evidence="8" id="KW-1185">Reference proteome</keyword>
<feature type="domain" description="Integrase zinc-binding" evidence="6">
    <location>
        <begin position="342"/>
        <end position="392"/>
    </location>
</feature>
<dbReference type="InterPro" id="IPR021109">
    <property type="entry name" value="Peptidase_aspartic_dom_sf"/>
</dbReference>
<dbReference type="Proteomes" id="UP000318571">
    <property type="component" value="Chromosome 5"/>
</dbReference>
<feature type="non-terminal residue" evidence="7">
    <location>
        <position position="1"/>
    </location>
</feature>
<dbReference type="AlphaFoldDB" id="A0A553PIH5"/>
<dbReference type="EMBL" id="VCGU01000004">
    <property type="protein sequence ID" value="TRY77484.1"/>
    <property type="molecule type" value="Genomic_DNA"/>
</dbReference>
<evidence type="ECO:0000256" key="5">
    <source>
        <dbReference type="ARBA" id="ARBA00022759"/>
    </source>
</evidence>
<evidence type="ECO:0000256" key="1">
    <source>
        <dbReference type="ARBA" id="ARBA00012493"/>
    </source>
</evidence>
<protein>
    <recommendedName>
        <fullName evidence="1">RNA-directed DNA polymerase</fullName>
        <ecNumber evidence="1">2.7.7.49</ecNumber>
    </recommendedName>
</protein>
<dbReference type="GO" id="GO:0003964">
    <property type="term" value="F:RNA-directed DNA polymerase activity"/>
    <property type="evidence" value="ECO:0007669"/>
    <property type="project" value="UniProtKB-EC"/>
</dbReference>
<feature type="domain" description="Integrase zinc-binding" evidence="6">
    <location>
        <begin position="536"/>
        <end position="586"/>
    </location>
</feature>
<dbReference type="GO" id="GO:0004519">
    <property type="term" value="F:endonuclease activity"/>
    <property type="evidence" value="ECO:0007669"/>
    <property type="project" value="UniProtKB-KW"/>
</dbReference>
<keyword evidence="5" id="KW-0255">Endonuclease</keyword>
<dbReference type="SUPFAM" id="SSF50630">
    <property type="entry name" value="Acid proteases"/>
    <property type="match status" value="1"/>
</dbReference>
<keyword evidence="2" id="KW-0808">Transferase</keyword>
<evidence type="ECO:0000256" key="4">
    <source>
        <dbReference type="ARBA" id="ARBA00022722"/>
    </source>
</evidence>
<evidence type="ECO:0000259" key="6">
    <source>
        <dbReference type="Pfam" id="PF17921"/>
    </source>
</evidence>
<dbReference type="EC" id="2.7.7.49" evidence="1"/>
<keyword evidence="5" id="KW-0378">Hydrolase</keyword>
<gene>
    <name evidence="7" type="ORF">TCAL_07409</name>
</gene>
<evidence type="ECO:0000256" key="2">
    <source>
        <dbReference type="ARBA" id="ARBA00022679"/>
    </source>
</evidence>
<evidence type="ECO:0000256" key="3">
    <source>
        <dbReference type="ARBA" id="ARBA00022695"/>
    </source>
</evidence>
<evidence type="ECO:0000313" key="8">
    <source>
        <dbReference type="Proteomes" id="UP000318571"/>
    </source>
</evidence>
<dbReference type="Gene3D" id="1.10.340.70">
    <property type="match status" value="2"/>
</dbReference>
<dbReference type="Pfam" id="PF17921">
    <property type="entry name" value="Integrase_H2C2"/>
    <property type="match status" value="2"/>
</dbReference>
<dbReference type="InterPro" id="IPR041588">
    <property type="entry name" value="Integrase_H2C2"/>
</dbReference>
<organism evidence="7 8">
    <name type="scientific">Tigriopus californicus</name>
    <name type="common">Marine copepod</name>
    <dbReference type="NCBI Taxonomy" id="6832"/>
    <lineage>
        <taxon>Eukaryota</taxon>
        <taxon>Metazoa</taxon>
        <taxon>Ecdysozoa</taxon>
        <taxon>Arthropoda</taxon>
        <taxon>Crustacea</taxon>
        <taxon>Multicrustacea</taxon>
        <taxon>Hexanauplia</taxon>
        <taxon>Copepoda</taxon>
        <taxon>Harpacticoida</taxon>
        <taxon>Harpacticidae</taxon>
        <taxon>Tigriopus</taxon>
    </lineage>
</organism>
<accession>A0A553PIH5</accession>
<comment type="caution">
    <text evidence="7">The sequence shown here is derived from an EMBL/GenBank/DDBJ whole genome shotgun (WGS) entry which is preliminary data.</text>
</comment>